<feature type="transmembrane region" description="Helical" evidence="1">
    <location>
        <begin position="29"/>
        <end position="48"/>
    </location>
</feature>
<gene>
    <name evidence="2" type="ORF">IAB26_00500</name>
</gene>
<evidence type="ECO:0000313" key="2">
    <source>
        <dbReference type="EMBL" id="HIQ95023.1"/>
    </source>
</evidence>
<dbReference type="EMBL" id="DVFT01000006">
    <property type="protein sequence ID" value="HIQ95023.1"/>
    <property type="molecule type" value="Genomic_DNA"/>
</dbReference>
<organism evidence="2 3">
    <name type="scientific">Candidatus Limivivens merdigallinarum</name>
    <dbReference type="NCBI Taxonomy" id="2840859"/>
    <lineage>
        <taxon>Bacteria</taxon>
        <taxon>Bacillati</taxon>
        <taxon>Bacillota</taxon>
        <taxon>Clostridia</taxon>
        <taxon>Lachnospirales</taxon>
        <taxon>Lachnospiraceae</taxon>
        <taxon>Lachnospiraceae incertae sedis</taxon>
        <taxon>Candidatus Limivivens</taxon>
    </lineage>
</organism>
<dbReference type="AlphaFoldDB" id="A0A9D0ZUN9"/>
<name>A0A9D0ZUN9_9FIRM</name>
<protein>
    <submittedName>
        <fullName evidence="2">Uncharacterized protein</fullName>
    </submittedName>
</protein>
<evidence type="ECO:0000256" key="1">
    <source>
        <dbReference type="SAM" id="Phobius"/>
    </source>
</evidence>
<evidence type="ECO:0000313" key="3">
    <source>
        <dbReference type="Proteomes" id="UP000886886"/>
    </source>
</evidence>
<keyword evidence="1" id="KW-0472">Membrane</keyword>
<reference evidence="2" key="2">
    <citation type="journal article" date="2021" name="PeerJ">
        <title>Extensive microbial diversity within the chicken gut microbiome revealed by metagenomics and culture.</title>
        <authorList>
            <person name="Gilroy R."/>
            <person name="Ravi A."/>
            <person name="Getino M."/>
            <person name="Pursley I."/>
            <person name="Horton D.L."/>
            <person name="Alikhan N.F."/>
            <person name="Baker D."/>
            <person name="Gharbi K."/>
            <person name="Hall N."/>
            <person name="Watson M."/>
            <person name="Adriaenssens E.M."/>
            <person name="Foster-Nyarko E."/>
            <person name="Jarju S."/>
            <person name="Secka A."/>
            <person name="Antonio M."/>
            <person name="Oren A."/>
            <person name="Chaudhuri R.R."/>
            <person name="La Ragione R."/>
            <person name="Hildebrand F."/>
            <person name="Pallen M.J."/>
        </authorList>
    </citation>
    <scope>NUCLEOTIDE SEQUENCE</scope>
    <source>
        <strain evidence="2">ChiSjej3B21-11622</strain>
    </source>
</reference>
<reference evidence="2" key="1">
    <citation type="submission" date="2020-10" db="EMBL/GenBank/DDBJ databases">
        <authorList>
            <person name="Gilroy R."/>
        </authorList>
    </citation>
    <scope>NUCLEOTIDE SEQUENCE</scope>
    <source>
        <strain evidence="2">ChiSjej3B21-11622</strain>
    </source>
</reference>
<proteinExistence type="predicted"/>
<accession>A0A9D0ZUN9</accession>
<feature type="transmembrane region" description="Helical" evidence="1">
    <location>
        <begin position="5"/>
        <end position="23"/>
    </location>
</feature>
<keyword evidence="1" id="KW-1133">Transmembrane helix</keyword>
<keyword evidence="1" id="KW-0812">Transmembrane</keyword>
<sequence length="58" mass="6429">MRHVYFRVIIGLVWLAAAFVSALSGGFGLAGFQVILCGIFWFSAYTAWKKEKDGKGEN</sequence>
<dbReference type="Proteomes" id="UP000886886">
    <property type="component" value="Unassembled WGS sequence"/>
</dbReference>
<comment type="caution">
    <text evidence="2">The sequence shown here is derived from an EMBL/GenBank/DDBJ whole genome shotgun (WGS) entry which is preliminary data.</text>
</comment>